<keyword evidence="2" id="KW-1185">Reference proteome</keyword>
<comment type="caution">
    <text evidence="1">The sequence shown here is derived from an EMBL/GenBank/DDBJ whole genome shotgun (WGS) entry which is preliminary data.</text>
</comment>
<evidence type="ECO:0000313" key="2">
    <source>
        <dbReference type="Proteomes" id="UP001607303"/>
    </source>
</evidence>
<reference evidence="1 2" key="1">
    <citation type="journal article" date="2024" name="Ann. Entomol. Soc. Am.">
        <title>Genomic analyses of the southern and eastern yellowjacket wasps (Hymenoptera: Vespidae) reveal evolutionary signatures of social life.</title>
        <authorList>
            <person name="Catto M.A."/>
            <person name="Caine P.B."/>
            <person name="Orr S.E."/>
            <person name="Hunt B.G."/>
            <person name="Goodisman M.A.D."/>
        </authorList>
    </citation>
    <scope>NUCLEOTIDE SEQUENCE [LARGE SCALE GENOMIC DNA]</scope>
    <source>
        <strain evidence="1">232</strain>
        <tissue evidence="1">Head and thorax</tissue>
    </source>
</reference>
<dbReference type="AlphaFoldDB" id="A0ABD2BPG0"/>
<evidence type="ECO:0000313" key="1">
    <source>
        <dbReference type="EMBL" id="KAL2734662.1"/>
    </source>
</evidence>
<accession>A0ABD2BPG0</accession>
<protein>
    <submittedName>
        <fullName evidence="1">Fatty acyl-CoA reductase wat-like isoform X2</fullName>
    </submittedName>
</protein>
<gene>
    <name evidence="1" type="ORF">V1477_013839</name>
</gene>
<dbReference type="Proteomes" id="UP001607303">
    <property type="component" value="Unassembled WGS sequence"/>
</dbReference>
<name>A0ABD2BPG0_VESMC</name>
<sequence length="60" mass="7124">MDCKTTLQIEMTEVPIIEYEQKIAFRNIMNLSLIQEFYYGENIFIIKRTGFIGKFSIDLL</sequence>
<organism evidence="1 2">
    <name type="scientific">Vespula maculifrons</name>
    <name type="common">Eastern yellow jacket</name>
    <name type="synonym">Wasp</name>
    <dbReference type="NCBI Taxonomy" id="7453"/>
    <lineage>
        <taxon>Eukaryota</taxon>
        <taxon>Metazoa</taxon>
        <taxon>Ecdysozoa</taxon>
        <taxon>Arthropoda</taxon>
        <taxon>Hexapoda</taxon>
        <taxon>Insecta</taxon>
        <taxon>Pterygota</taxon>
        <taxon>Neoptera</taxon>
        <taxon>Endopterygota</taxon>
        <taxon>Hymenoptera</taxon>
        <taxon>Apocrita</taxon>
        <taxon>Aculeata</taxon>
        <taxon>Vespoidea</taxon>
        <taxon>Vespidae</taxon>
        <taxon>Vespinae</taxon>
        <taxon>Vespula</taxon>
    </lineage>
</organism>
<dbReference type="EMBL" id="JAYRBN010000071">
    <property type="protein sequence ID" value="KAL2734662.1"/>
    <property type="molecule type" value="Genomic_DNA"/>
</dbReference>
<proteinExistence type="predicted"/>